<dbReference type="RefSeq" id="WP_018967034.1">
    <property type="nucleotide sequence ID" value="NZ_KB899212.1"/>
</dbReference>
<dbReference type="HOGENOM" id="CLU_2992884_0_0_10"/>
<comment type="caution">
    <text evidence="1">The sequence shown here is derived from an EMBL/GenBank/DDBJ whole genome shotgun (WGS) entry which is preliminary data.</text>
</comment>
<sequence length="57" mass="6493">MKKKKYITPCVQLEQLAIETHLAAGSFQSDEPGAKPGNVYDEEFDVDEDYDYEIPLL</sequence>
<proteinExistence type="predicted"/>
<keyword evidence="2" id="KW-1185">Reference proteome</keyword>
<reference evidence="1 2" key="1">
    <citation type="submission" date="2013-08" db="EMBL/GenBank/DDBJ databases">
        <authorList>
            <person name="Weinstock G."/>
            <person name="Sodergren E."/>
            <person name="Wylie T."/>
            <person name="Fulton L."/>
            <person name="Fulton R."/>
            <person name="Fronick C."/>
            <person name="O'Laughlin M."/>
            <person name="Godfrey J."/>
            <person name="Miner T."/>
            <person name="Herter B."/>
            <person name="Appelbaum E."/>
            <person name="Cordes M."/>
            <person name="Lek S."/>
            <person name="Wollam A."/>
            <person name="Pepin K.H."/>
            <person name="Palsikar V.B."/>
            <person name="Mitreva M."/>
            <person name="Wilson R.K."/>
        </authorList>
    </citation>
    <scope>NUCLEOTIDE SEQUENCE [LARGE SCALE GENOMIC DNA]</scope>
    <source>
        <strain evidence="1 2">ATCC 15930</strain>
    </source>
</reference>
<evidence type="ECO:0000313" key="2">
    <source>
        <dbReference type="Proteomes" id="UP000027442"/>
    </source>
</evidence>
<dbReference type="PATRIC" id="fig|1122985.7.peg.1172"/>
<organism evidence="1 2">
    <name type="scientific">Hoylesella loescheii DSM 19665 = JCM 12249 = ATCC 15930</name>
    <dbReference type="NCBI Taxonomy" id="1122985"/>
    <lineage>
        <taxon>Bacteria</taxon>
        <taxon>Pseudomonadati</taxon>
        <taxon>Bacteroidota</taxon>
        <taxon>Bacteroidia</taxon>
        <taxon>Bacteroidales</taxon>
        <taxon>Prevotellaceae</taxon>
        <taxon>Hoylesella</taxon>
    </lineage>
</organism>
<protein>
    <submittedName>
        <fullName evidence="1">Uncharacterized protein</fullName>
    </submittedName>
</protein>
<dbReference type="AlphaFoldDB" id="A0A069QIS2"/>
<name>A0A069QIS2_HOYLO</name>
<gene>
    <name evidence="1" type="ORF">HMPREF1991_01131</name>
</gene>
<dbReference type="Proteomes" id="UP000027442">
    <property type="component" value="Unassembled WGS sequence"/>
</dbReference>
<accession>A0A069QIS2</accession>
<evidence type="ECO:0000313" key="1">
    <source>
        <dbReference type="EMBL" id="KDR52738.1"/>
    </source>
</evidence>
<dbReference type="EMBL" id="JNGW01000045">
    <property type="protein sequence ID" value="KDR52738.1"/>
    <property type="molecule type" value="Genomic_DNA"/>
</dbReference>